<dbReference type="Gene3D" id="1.10.10.10">
    <property type="entry name" value="Winged helix-like DNA-binding domain superfamily/Winged helix DNA-binding domain"/>
    <property type="match status" value="1"/>
</dbReference>
<keyword evidence="2" id="KW-0238">DNA-binding</keyword>
<reference evidence="5 6" key="1">
    <citation type="submission" date="2019-05" db="EMBL/GenBank/DDBJ databases">
        <title>Verrucobacter flavum gen. nov., sp. nov. a new member of the family Verrucomicrobiaceae.</title>
        <authorList>
            <person name="Szuroczki S."/>
            <person name="Abbaszade G."/>
            <person name="Szabo A."/>
            <person name="Felfoldi T."/>
            <person name="Schumann P."/>
            <person name="Boka K."/>
            <person name="Keki Z."/>
            <person name="Toumi M."/>
            <person name="Toth E."/>
        </authorList>
    </citation>
    <scope>NUCLEOTIDE SEQUENCE [LARGE SCALE GENOMIC DNA]</scope>
    <source>
        <strain evidence="5 6">MG-N-17</strain>
    </source>
</reference>
<keyword evidence="3" id="KW-0804">Transcription</keyword>
<dbReference type="GO" id="GO:0003700">
    <property type="term" value="F:DNA-binding transcription factor activity"/>
    <property type="evidence" value="ECO:0007669"/>
    <property type="project" value="InterPro"/>
</dbReference>
<evidence type="ECO:0000256" key="3">
    <source>
        <dbReference type="ARBA" id="ARBA00023163"/>
    </source>
</evidence>
<dbReference type="GO" id="GO:0003677">
    <property type="term" value="F:DNA binding"/>
    <property type="evidence" value="ECO:0007669"/>
    <property type="project" value="UniProtKB-KW"/>
</dbReference>
<dbReference type="InterPro" id="IPR036388">
    <property type="entry name" value="WH-like_DNA-bd_sf"/>
</dbReference>
<accession>A0A5R8KBG7</accession>
<dbReference type="Pfam" id="PF01022">
    <property type="entry name" value="HTH_5"/>
    <property type="match status" value="1"/>
</dbReference>
<dbReference type="InterPro" id="IPR036390">
    <property type="entry name" value="WH_DNA-bd_sf"/>
</dbReference>
<proteinExistence type="predicted"/>
<evidence type="ECO:0000259" key="4">
    <source>
        <dbReference type="PROSITE" id="PS50987"/>
    </source>
</evidence>
<dbReference type="OrthoDB" id="9798835at2"/>
<dbReference type="Proteomes" id="UP000306196">
    <property type="component" value="Unassembled WGS sequence"/>
</dbReference>
<dbReference type="InterPro" id="IPR001845">
    <property type="entry name" value="HTH_ArsR_DNA-bd_dom"/>
</dbReference>
<dbReference type="PROSITE" id="PS50987">
    <property type="entry name" value="HTH_ARSR_2"/>
    <property type="match status" value="1"/>
</dbReference>
<keyword evidence="6" id="KW-1185">Reference proteome</keyword>
<dbReference type="NCBIfam" id="NF033788">
    <property type="entry name" value="HTH_metalloreg"/>
    <property type="match status" value="1"/>
</dbReference>
<evidence type="ECO:0000313" key="6">
    <source>
        <dbReference type="Proteomes" id="UP000306196"/>
    </source>
</evidence>
<evidence type="ECO:0000313" key="5">
    <source>
        <dbReference type="EMBL" id="TLD69650.1"/>
    </source>
</evidence>
<gene>
    <name evidence="5" type="ORF">FEM03_16975</name>
</gene>
<sequence length="137" mass="15463">MNFGMKRQVAVAHALGDETRWRIAALMAQEALCVCELVDILDLAQSTVSSHLQVMRKAEMVTMEKADKWVYYQLSREVLPVWKAMRGLDDEKVDRVLERDAKRAVARLALRGQSECKGPRKSIPPVHKVAKRACVGC</sequence>
<dbReference type="SMART" id="SM00418">
    <property type="entry name" value="HTH_ARSR"/>
    <property type="match status" value="1"/>
</dbReference>
<comment type="caution">
    <text evidence="5">The sequence shown here is derived from an EMBL/GenBank/DDBJ whole genome shotgun (WGS) entry which is preliminary data.</text>
</comment>
<evidence type="ECO:0000256" key="1">
    <source>
        <dbReference type="ARBA" id="ARBA00023015"/>
    </source>
</evidence>
<dbReference type="CDD" id="cd00090">
    <property type="entry name" value="HTH_ARSR"/>
    <property type="match status" value="1"/>
</dbReference>
<dbReference type="AlphaFoldDB" id="A0A5R8KBG7"/>
<dbReference type="EMBL" id="VAUV01000012">
    <property type="protein sequence ID" value="TLD69650.1"/>
    <property type="molecule type" value="Genomic_DNA"/>
</dbReference>
<dbReference type="InterPro" id="IPR051081">
    <property type="entry name" value="HTH_MetalResp_TranReg"/>
</dbReference>
<keyword evidence="1" id="KW-0805">Transcription regulation</keyword>
<evidence type="ECO:0000256" key="2">
    <source>
        <dbReference type="ARBA" id="ARBA00023125"/>
    </source>
</evidence>
<dbReference type="SUPFAM" id="SSF46785">
    <property type="entry name" value="Winged helix' DNA-binding domain"/>
    <property type="match status" value="1"/>
</dbReference>
<dbReference type="PANTHER" id="PTHR33154">
    <property type="entry name" value="TRANSCRIPTIONAL REGULATOR, ARSR FAMILY"/>
    <property type="match status" value="1"/>
</dbReference>
<feature type="domain" description="HTH arsR-type" evidence="4">
    <location>
        <begin position="1"/>
        <end position="100"/>
    </location>
</feature>
<name>A0A5R8KBG7_9BACT</name>
<organism evidence="5 6">
    <name type="scientific">Phragmitibacter flavus</name>
    <dbReference type="NCBI Taxonomy" id="2576071"/>
    <lineage>
        <taxon>Bacteria</taxon>
        <taxon>Pseudomonadati</taxon>
        <taxon>Verrucomicrobiota</taxon>
        <taxon>Verrucomicrobiia</taxon>
        <taxon>Verrucomicrobiales</taxon>
        <taxon>Verrucomicrobiaceae</taxon>
        <taxon>Phragmitibacter</taxon>
    </lineage>
</organism>
<protein>
    <submittedName>
        <fullName evidence="5">Winged helix-turn-helix transcriptional regulator</fullName>
    </submittedName>
</protein>
<dbReference type="PANTHER" id="PTHR33154:SF18">
    <property type="entry name" value="ARSENICAL RESISTANCE OPERON REPRESSOR"/>
    <property type="match status" value="1"/>
</dbReference>
<dbReference type="InterPro" id="IPR011991">
    <property type="entry name" value="ArsR-like_HTH"/>
</dbReference>
<dbReference type="PRINTS" id="PR00778">
    <property type="entry name" value="HTHARSR"/>
</dbReference>